<keyword evidence="1" id="KW-1133">Transmembrane helix</keyword>
<evidence type="ECO:0000313" key="2">
    <source>
        <dbReference type="EMBL" id="AFZ34706.1"/>
    </source>
</evidence>
<feature type="transmembrane region" description="Helical" evidence="1">
    <location>
        <begin position="6"/>
        <end position="31"/>
    </location>
</feature>
<name>K9XRM3_STAC7</name>
<organism evidence="2 3">
    <name type="scientific">Stanieria cyanosphaera (strain ATCC 29371 / PCC 7437)</name>
    <dbReference type="NCBI Taxonomy" id="111780"/>
    <lineage>
        <taxon>Bacteria</taxon>
        <taxon>Bacillati</taxon>
        <taxon>Cyanobacteriota</taxon>
        <taxon>Cyanophyceae</taxon>
        <taxon>Pleurocapsales</taxon>
        <taxon>Dermocarpellaceae</taxon>
        <taxon>Stanieria</taxon>
    </lineage>
</organism>
<keyword evidence="1" id="KW-0812">Transmembrane</keyword>
<keyword evidence="1" id="KW-0472">Membrane</keyword>
<reference evidence="3" key="1">
    <citation type="journal article" date="2013" name="Proc. Natl. Acad. Sci. U.S.A.">
        <title>Improving the coverage of the cyanobacterial phylum using diversity-driven genome sequencing.</title>
        <authorList>
            <person name="Shih P.M."/>
            <person name="Wu D."/>
            <person name="Latifi A."/>
            <person name="Axen S.D."/>
            <person name="Fewer D.P."/>
            <person name="Talla E."/>
            <person name="Calteau A."/>
            <person name="Cai F."/>
            <person name="Tandeau de Marsac N."/>
            <person name="Rippka R."/>
            <person name="Herdman M."/>
            <person name="Sivonen K."/>
            <person name="Coursin T."/>
            <person name="Laurent T."/>
            <person name="Goodwin L."/>
            <person name="Nolan M."/>
            <person name="Davenport K.W."/>
            <person name="Han C.S."/>
            <person name="Rubin E.M."/>
            <person name="Eisen J.A."/>
            <person name="Woyke T."/>
            <person name="Gugger M."/>
            <person name="Kerfeld C.A."/>
        </authorList>
    </citation>
    <scope>NUCLEOTIDE SEQUENCE [LARGE SCALE GENOMIC DNA]</scope>
    <source>
        <strain evidence="3">ATCC 29371 / PCC 7437</strain>
    </source>
</reference>
<proteinExistence type="predicted"/>
<gene>
    <name evidence="2" type="ordered locus">Sta7437_1133</name>
</gene>
<protein>
    <submittedName>
        <fullName evidence="2">Uncharacterized protein</fullName>
    </submittedName>
</protein>
<dbReference type="EMBL" id="CP003653">
    <property type="protein sequence ID" value="AFZ34706.1"/>
    <property type="molecule type" value="Genomic_DNA"/>
</dbReference>
<feature type="transmembrane region" description="Helical" evidence="1">
    <location>
        <begin position="43"/>
        <end position="61"/>
    </location>
</feature>
<accession>K9XRM3</accession>
<dbReference type="HOGENOM" id="CLU_2902036_0_0_3"/>
<sequence length="62" mass="7348">MNISFNNYYLLVIDLLIFLLSPIVFVINIIIWKERSNSLKIKVAYLYLGLWLTSFISYLIMS</sequence>
<dbReference type="AlphaFoldDB" id="K9XRM3"/>
<keyword evidence="3" id="KW-1185">Reference proteome</keyword>
<evidence type="ECO:0000256" key="1">
    <source>
        <dbReference type="SAM" id="Phobius"/>
    </source>
</evidence>
<dbReference type="KEGG" id="scs:Sta7437_1133"/>
<evidence type="ECO:0000313" key="3">
    <source>
        <dbReference type="Proteomes" id="UP000010473"/>
    </source>
</evidence>
<dbReference type="Proteomes" id="UP000010473">
    <property type="component" value="Chromosome"/>
</dbReference>
<dbReference type="STRING" id="111780.Sta7437_1133"/>